<dbReference type="SUPFAM" id="SSF143800">
    <property type="entry name" value="L28p-like"/>
    <property type="match status" value="1"/>
</dbReference>
<comment type="caution">
    <text evidence="6">The sequence shown here is derived from an EMBL/GenBank/DDBJ whole genome shotgun (WGS) entry which is preliminary data.</text>
</comment>
<accession>A0A2M7QAK1</accession>
<dbReference type="InterPro" id="IPR026569">
    <property type="entry name" value="Ribosomal_bL28"/>
</dbReference>
<evidence type="ECO:0000256" key="4">
    <source>
        <dbReference type="ARBA" id="ARBA00035174"/>
    </source>
</evidence>
<evidence type="ECO:0000313" key="6">
    <source>
        <dbReference type="EMBL" id="PIY62419.1"/>
    </source>
</evidence>
<reference evidence="7" key="1">
    <citation type="submission" date="2017-09" db="EMBL/GenBank/DDBJ databases">
        <title>Depth-based differentiation of microbial function through sediment-hosted aquifers and enrichment of novel symbionts in the deep terrestrial subsurface.</title>
        <authorList>
            <person name="Probst A.J."/>
            <person name="Ladd B."/>
            <person name="Jarett J.K."/>
            <person name="Geller-Mcgrath D.E."/>
            <person name="Sieber C.M.K."/>
            <person name="Emerson J.B."/>
            <person name="Anantharaman K."/>
            <person name="Thomas B.C."/>
            <person name="Malmstrom R."/>
            <person name="Stieglmeier M."/>
            <person name="Klingl A."/>
            <person name="Woyke T."/>
            <person name="Ryan C.M."/>
            <person name="Banfield J.F."/>
        </authorList>
    </citation>
    <scope>NUCLEOTIDE SEQUENCE [LARGE SCALE GENOMIC DNA]</scope>
</reference>
<evidence type="ECO:0000256" key="3">
    <source>
        <dbReference type="ARBA" id="ARBA00023274"/>
    </source>
</evidence>
<dbReference type="GO" id="GO:0006412">
    <property type="term" value="P:translation"/>
    <property type="evidence" value="ECO:0007669"/>
    <property type="project" value="InterPro"/>
</dbReference>
<dbReference type="Proteomes" id="UP000230973">
    <property type="component" value="Unassembled WGS sequence"/>
</dbReference>
<keyword evidence="2 6" id="KW-0689">Ribosomal protein</keyword>
<feature type="region of interest" description="Disordered" evidence="5">
    <location>
        <begin position="1"/>
        <end position="32"/>
    </location>
</feature>
<dbReference type="GO" id="GO:1990904">
    <property type="term" value="C:ribonucleoprotein complex"/>
    <property type="evidence" value="ECO:0007669"/>
    <property type="project" value="UniProtKB-KW"/>
</dbReference>
<dbReference type="EMBL" id="PFLC01000040">
    <property type="protein sequence ID" value="PIY62419.1"/>
    <property type="molecule type" value="Genomic_DNA"/>
</dbReference>
<dbReference type="InterPro" id="IPR001383">
    <property type="entry name" value="Ribosomal_bL28_bact-type"/>
</dbReference>
<dbReference type="InterPro" id="IPR034704">
    <property type="entry name" value="Ribosomal_bL28/bL31-like_sf"/>
</dbReference>
<name>A0A2M7QAK1_9BACT</name>
<evidence type="ECO:0000256" key="1">
    <source>
        <dbReference type="ARBA" id="ARBA00008760"/>
    </source>
</evidence>
<dbReference type="InterPro" id="IPR037147">
    <property type="entry name" value="Ribosomal_bL28_sf"/>
</dbReference>
<dbReference type="GO" id="GO:0003735">
    <property type="term" value="F:structural constituent of ribosome"/>
    <property type="evidence" value="ECO:0007669"/>
    <property type="project" value="InterPro"/>
</dbReference>
<dbReference type="PANTHER" id="PTHR39080">
    <property type="entry name" value="50S RIBOSOMAL PROTEIN L28"/>
    <property type="match status" value="1"/>
</dbReference>
<dbReference type="Pfam" id="PF00830">
    <property type="entry name" value="Ribosomal_L28"/>
    <property type="match status" value="1"/>
</dbReference>
<evidence type="ECO:0000313" key="7">
    <source>
        <dbReference type="Proteomes" id="UP000230973"/>
    </source>
</evidence>
<proteinExistence type="inferred from homology"/>
<protein>
    <recommendedName>
        <fullName evidence="4">Large ribosomal subunit protein bL28</fullName>
    </recommendedName>
</protein>
<feature type="compositionally biased region" description="Polar residues" evidence="5">
    <location>
        <begin position="13"/>
        <end position="24"/>
    </location>
</feature>
<comment type="similarity">
    <text evidence="1">Belongs to the bacterial ribosomal protein bL28 family.</text>
</comment>
<keyword evidence="3" id="KW-0687">Ribonucleoprotein</keyword>
<evidence type="ECO:0000256" key="2">
    <source>
        <dbReference type="ARBA" id="ARBA00022980"/>
    </source>
</evidence>
<evidence type="ECO:0000256" key="5">
    <source>
        <dbReference type="SAM" id="MobiDB-lite"/>
    </source>
</evidence>
<dbReference type="NCBIfam" id="TIGR00009">
    <property type="entry name" value="L28"/>
    <property type="match status" value="1"/>
</dbReference>
<dbReference type="InterPro" id="IPR050096">
    <property type="entry name" value="Bacterial_rp_bL28"/>
</dbReference>
<sequence length="55" mass="6114">MARRCDACGRGSNRANNRSHSNVATKKEQNANLQPRRLAGMKVKVCTRCLKTLAK</sequence>
<dbReference type="PANTHER" id="PTHR39080:SF1">
    <property type="entry name" value="LARGE RIBOSOMAL SUBUNIT PROTEIN BL28A"/>
    <property type="match status" value="1"/>
</dbReference>
<dbReference type="AlphaFoldDB" id="A0A2M7QAK1"/>
<gene>
    <name evidence="6" type="primary">rpmB</name>
    <name evidence="6" type="ORF">COY93_03320</name>
</gene>
<organism evidence="6 7">
    <name type="scientific">Candidatus Uhrbacteria bacterium CG_4_10_14_0_8_um_filter_58_22</name>
    <dbReference type="NCBI Taxonomy" id="1975029"/>
    <lineage>
        <taxon>Bacteria</taxon>
        <taxon>Candidatus Uhriibacteriota</taxon>
    </lineage>
</organism>
<dbReference type="Gene3D" id="2.30.170.40">
    <property type="entry name" value="Ribosomal protein L28/L24"/>
    <property type="match status" value="1"/>
</dbReference>
<dbReference type="GO" id="GO:0005840">
    <property type="term" value="C:ribosome"/>
    <property type="evidence" value="ECO:0007669"/>
    <property type="project" value="UniProtKB-KW"/>
</dbReference>